<keyword evidence="1" id="KW-0732">Signal</keyword>
<dbReference type="RefSeq" id="WP_170266775.1">
    <property type="nucleotide sequence ID" value="NZ_BKAG01000017.1"/>
</dbReference>
<name>A0A512M9L2_9BACT</name>
<organism evidence="2 3">
    <name type="scientific">Brevifollis gellanilyticus</name>
    <dbReference type="NCBI Taxonomy" id="748831"/>
    <lineage>
        <taxon>Bacteria</taxon>
        <taxon>Pseudomonadati</taxon>
        <taxon>Verrucomicrobiota</taxon>
        <taxon>Verrucomicrobiia</taxon>
        <taxon>Verrucomicrobiales</taxon>
        <taxon>Verrucomicrobiaceae</taxon>
    </lineage>
</organism>
<protein>
    <submittedName>
        <fullName evidence="2">Uncharacterized protein</fullName>
    </submittedName>
</protein>
<sequence>MPRLIMNTTKTTRRFISSLTAGVMMTLAFSVHAEPKALPAGTQRVPVVFSGGHETEGVDHGRPVKLIAAALGVKDEVFRDAFSNVHPAGPGSGGPTGEEARRNKKVLMDALGKHGITNERLDEVSNFYRYPPGRGNLWKTKPAEANALVKDGKVVGYEIVSGGAGYTTPPVVSVPGVSGASAQVTLSFGKDFDTNGSVSAIAIPKAEAK</sequence>
<evidence type="ECO:0000313" key="2">
    <source>
        <dbReference type="EMBL" id="GEP43419.1"/>
    </source>
</evidence>
<dbReference type="Proteomes" id="UP000321577">
    <property type="component" value="Unassembled WGS sequence"/>
</dbReference>
<keyword evidence="3" id="KW-1185">Reference proteome</keyword>
<dbReference type="AlphaFoldDB" id="A0A512M9L2"/>
<reference evidence="2 3" key="1">
    <citation type="submission" date="2019-07" db="EMBL/GenBank/DDBJ databases">
        <title>Whole genome shotgun sequence of Brevifollis gellanilyticus NBRC 108608.</title>
        <authorList>
            <person name="Hosoyama A."/>
            <person name="Uohara A."/>
            <person name="Ohji S."/>
            <person name="Ichikawa N."/>
        </authorList>
    </citation>
    <scope>NUCLEOTIDE SEQUENCE [LARGE SCALE GENOMIC DNA]</scope>
    <source>
        <strain evidence="2 3">NBRC 108608</strain>
    </source>
</reference>
<proteinExistence type="predicted"/>
<accession>A0A512M9L2</accession>
<dbReference type="EMBL" id="BKAG01000017">
    <property type="protein sequence ID" value="GEP43419.1"/>
    <property type="molecule type" value="Genomic_DNA"/>
</dbReference>
<evidence type="ECO:0000313" key="3">
    <source>
        <dbReference type="Proteomes" id="UP000321577"/>
    </source>
</evidence>
<evidence type="ECO:0000256" key="1">
    <source>
        <dbReference type="SAM" id="SignalP"/>
    </source>
</evidence>
<feature type="signal peptide" evidence="1">
    <location>
        <begin position="1"/>
        <end position="33"/>
    </location>
</feature>
<comment type="caution">
    <text evidence="2">The sequence shown here is derived from an EMBL/GenBank/DDBJ whole genome shotgun (WGS) entry which is preliminary data.</text>
</comment>
<gene>
    <name evidence="2" type="ORF">BGE01nite_27100</name>
</gene>
<feature type="chain" id="PRO_5021755950" evidence="1">
    <location>
        <begin position="34"/>
        <end position="209"/>
    </location>
</feature>